<dbReference type="EnsemblMetazoa" id="RPRC004307-RA">
    <property type="protein sequence ID" value="RPRC004307-PA"/>
    <property type="gene ID" value="RPRC004307"/>
</dbReference>
<dbReference type="Proteomes" id="UP000015103">
    <property type="component" value="Unassembled WGS sequence"/>
</dbReference>
<dbReference type="InterPro" id="IPR003341">
    <property type="entry name" value="Cys_rich_tripleX"/>
</dbReference>
<dbReference type="InterPro" id="IPR053255">
    <property type="entry name" value="EGF-like_domain"/>
</dbReference>
<dbReference type="HOGENOM" id="CLU_438973_0_0_1"/>
<keyword evidence="1" id="KW-0732">Signal</keyword>
<evidence type="ECO:0000256" key="1">
    <source>
        <dbReference type="ARBA" id="ARBA00022729"/>
    </source>
</evidence>
<dbReference type="PANTHER" id="PTHR24047">
    <property type="entry name" value="FI01909P-RELATED"/>
    <property type="match status" value="1"/>
</dbReference>
<reference evidence="3" key="1">
    <citation type="submission" date="2015-05" db="UniProtKB">
        <authorList>
            <consortium name="EnsemblMetazoa"/>
        </authorList>
    </citation>
    <scope>IDENTIFICATION</scope>
</reference>
<dbReference type="AlphaFoldDB" id="T1HJT5"/>
<dbReference type="VEuPathDB" id="VectorBase:RPRC004307"/>
<dbReference type="PANTHER" id="PTHR24047:SF29">
    <property type="entry name" value="EATER-RELATED"/>
    <property type="match status" value="1"/>
</dbReference>
<dbReference type="InterPro" id="IPR011489">
    <property type="entry name" value="EMI_domain"/>
</dbReference>
<dbReference type="Pfam" id="PF02363">
    <property type="entry name" value="C_tripleX"/>
    <property type="match status" value="10"/>
</dbReference>
<dbReference type="PROSITE" id="PS51041">
    <property type="entry name" value="EMI"/>
    <property type="match status" value="1"/>
</dbReference>
<dbReference type="SMART" id="SM00181">
    <property type="entry name" value="EGF"/>
    <property type="match status" value="9"/>
</dbReference>
<dbReference type="eggNOG" id="KOG1218">
    <property type="taxonomic scope" value="Eukaryota"/>
</dbReference>
<dbReference type="Gene3D" id="2.10.25.10">
    <property type="entry name" value="Laminin"/>
    <property type="match status" value="9"/>
</dbReference>
<evidence type="ECO:0000313" key="3">
    <source>
        <dbReference type="EnsemblMetazoa" id="RPRC004307-PA"/>
    </source>
</evidence>
<accession>T1HJT5</accession>
<dbReference type="InterPro" id="IPR000742">
    <property type="entry name" value="EGF"/>
</dbReference>
<dbReference type="STRING" id="13249.T1HJT5"/>
<evidence type="ECO:0000256" key="2">
    <source>
        <dbReference type="ARBA" id="ARBA00023157"/>
    </source>
</evidence>
<dbReference type="OMA" id="CNEGFRN"/>
<protein>
    <submittedName>
        <fullName evidence="3">EMI domain-containing protein</fullName>
    </submittedName>
</protein>
<evidence type="ECO:0000313" key="4">
    <source>
        <dbReference type="Proteomes" id="UP000015103"/>
    </source>
</evidence>
<dbReference type="EMBL" id="ACPB03018401">
    <property type="status" value="NOT_ANNOTATED_CDS"/>
    <property type="molecule type" value="Genomic_DNA"/>
</dbReference>
<name>T1HJT5_RHOPR</name>
<dbReference type="InParanoid" id="T1HJT5"/>
<sequence>MEWSIRLLNLLSIKTVRQSYIHTWHHTYWGYCGWDRCQKRQLQSRIEYRVKYEEVPHTLKYCCNGYEKVSAEPLACHPSCSPNCILGNCTGPGICTCIEGHKQISSYECEPICDPPCVNAKCIDHNKCDCSENYKKDGTTNHICNPVCDEECQNGQCIRPQECQCFDGYKLSDQNRYYCLPQCENCINGICTRPNICECSDGYTKANETCAPYCSRECIHGQCTQPEKCTCNDGYTSHAEEWNHCVPYCSEPCINSLCSEPGICTCLQNYTKVNGSTCEPVCNTPCKNGECTAPDTCECNAGYKPITEYICEPDCTDECINGNCTEPENCTCYEGYTMNEFDNYVCEPVCDGGCLNGNCTLPNVCTCDKDYIKIKHNVCMPICREDCENNFNECKIYPECVQIGTHYFTKGLHYSTNKIVFSIKDAIMSLNWSCSDIFNTSNVDCTFNNCETCSALPLSCISQINFDNKHIQFICKKHETINDNDEERNETNYFIDHTEENFSYSIILIHPEELHGLKKGKCDVCMCGSNLERMHKQNEALFYFNPCQSHKLNLMPTDKSGYGYLYIVPAVLLIIGAILLSGIIYRIRKHSASYRVRREKYDEQELTIEDELLVNGNNIHEDD</sequence>
<keyword evidence="2" id="KW-1015">Disulfide bond</keyword>
<keyword evidence="4" id="KW-1185">Reference proteome</keyword>
<proteinExistence type="predicted"/>
<organism evidence="3 4">
    <name type="scientific">Rhodnius prolixus</name>
    <name type="common">Triatomid bug</name>
    <dbReference type="NCBI Taxonomy" id="13249"/>
    <lineage>
        <taxon>Eukaryota</taxon>
        <taxon>Metazoa</taxon>
        <taxon>Ecdysozoa</taxon>
        <taxon>Arthropoda</taxon>
        <taxon>Hexapoda</taxon>
        <taxon>Insecta</taxon>
        <taxon>Pterygota</taxon>
        <taxon>Neoptera</taxon>
        <taxon>Paraneoptera</taxon>
        <taxon>Hemiptera</taxon>
        <taxon>Heteroptera</taxon>
        <taxon>Panheteroptera</taxon>
        <taxon>Cimicomorpha</taxon>
        <taxon>Reduviidae</taxon>
        <taxon>Triatominae</taxon>
        <taxon>Rhodnius</taxon>
    </lineage>
</organism>